<sequence length="63" mass="6711">MALARAPRIACVQAFGAIALPGVKARLLFQGTFHNSAATAKLFIIKEGNASCKTQRITTQSLH</sequence>
<dbReference type="AlphaFoldDB" id="A0A074MY77"/>
<evidence type="ECO:0000313" key="1">
    <source>
        <dbReference type="EMBL" id="KEO90562.1"/>
    </source>
</evidence>
<dbReference type="EMBL" id="JMIW01000003">
    <property type="protein sequence ID" value="KEO90562.1"/>
    <property type="molecule type" value="Genomic_DNA"/>
</dbReference>
<dbReference type="STRING" id="1044.EH31_10775"/>
<proteinExistence type="predicted"/>
<accession>A0A074MY77</accession>
<gene>
    <name evidence="1" type="ORF">EH31_10775</name>
</gene>
<evidence type="ECO:0000313" key="2">
    <source>
        <dbReference type="Proteomes" id="UP000027647"/>
    </source>
</evidence>
<keyword evidence="2" id="KW-1185">Reference proteome</keyword>
<name>A0A074MY77_ERYLO</name>
<reference evidence="1 2" key="1">
    <citation type="submission" date="2014-04" db="EMBL/GenBank/DDBJ databases">
        <title>A comprehensive comparison of genomes of Erythrobacter spp. strains.</title>
        <authorList>
            <person name="Zheng Q."/>
        </authorList>
    </citation>
    <scope>NUCLEOTIDE SEQUENCE [LARGE SCALE GENOMIC DNA]</scope>
    <source>
        <strain evidence="1 2">DSM 6997</strain>
    </source>
</reference>
<protein>
    <submittedName>
        <fullName evidence="1">Uncharacterized protein</fullName>
    </submittedName>
</protein>
<organism evidence="1 2">
    <name type="scientific">Erythrobacter longus</name>
    <dbReference type="NCBI Taxonomy" id="1044"/>
    <lineage>
        <taxon>Bacteria</taxon>
        <taxon>Pseudomonadati</taxon>
        <taxon>Pseudomonadota</taxon>
        <taxon>Alphaproteobacteria</taxon>
        <taxon>Sphingomonadales</taxon>
        <taxon>Erythrobacteraceae</taxon>
        <taxon>Erythrobacter/Porphyrobacter group</taxon>
        <taxon>Erythrobacter</taxon>
    </lineage>
</organism>
<comment type="caution">
    <text evidence="1">The sequence shown here is derived from an EMBL/GenBank/DDBJ whole genome shotgun (WGS) entry which is preliminary data.</text>
</comment>
<dbReference type="Proteomes" id="UP000027647">
    <property type="component" value="Unassembled WGS sequence"/>
</dbReference>